<sequence>MIEIKVLGSSSRGNAYHISDGRTSLLLEAGIKFRDIQRKLNFKTSDIAGCLISHEHGDHRLGLKEVLRAGIDVYMSPGTAEAIGENHHRINKVEAKKPFKVGTWTILPFDVQHDVSEPFGFLLQNDVGEKLLFATDTYYIKYKFKDLTHIMIETNYSLDILKENIASGRVPKIMKKRLMQSHFSLENALGFFKANDLSKVQEIWLLHLSDNNSDEELFKREVQKVTGKIVKVASQ</sequence>
<dbReference type="AlphaFoldDB" id="A0A0C2RWP6"/>
<organism evidence="2 3">
    <name type="scientific">Jeotgalibacillus campisalis</name>
    <dbReference type="NCBI Taxonomy" id="220754"/>
    <lineage>
        <taxon>Bacteria</taxon>
        <taxon>Bacillati</taxon>
        <taxon>Bacillota</taxon>
        <taxon>Bacilli</taxon>
        <taxon>Bacillales</taxon>
        <taxon>Caryophanaceae</taxon>
        <taxon>Jeotgalibacillus</taxon>
    </lineage>
</organism>
<dbReference type="SMART" id="SM00849">
    <property type="entry name" value="Lactamase_B"/>
    <property type="match status" value="1"/>
</dbReference>
<dbReference type="Pfam" id="PF12706">
    <property type="entry name" value="Lactamase_B_2"/>
    <property type="match status" value="1"/>
</dbReference>
<evidence type="ECO:0000313" key="3">
    <source>
        <dbReference type="Proteomes" id="UP000031972"/>
    </source>
</evidence>
<evidence type="ECO:0000259" key="1">
    <source>
        <dbReference type="SMART" id="SM00849"/>
    </source>
</evidence>
<accession>A0A0C2RWP6</accession>
<dbReference type="PATRIC" id="fig|220754.4.peg.2873"/>
<name>A0A0C2RWP6_9BACL</name>
<dbReference type="Gene3D" id="3.60.15.10">
    <property type="entry name" value="Ribonuclease Z/Hydroxyacylglutathione hydrolase-like"/>
    <property type="match status" value="1"/>
</dbReference>
<dbReference type="SUPFAM" id="SSF56281">
    <property type="entry name" value="Metallo-hydrolase/oxidoreductase"/>
    <property type="match status" value="1"/>
</dbReference>
<dbReference type="InterPro" id="IPR001279">
    <property type="entry name" value="Metallo-B-lactamas"/>
</dbReference>
<protein>
    <submittedName>
        <fullName evidence="2">Beta-lactamase</fullName>
    </submittedName>
</protein>
<dbReference type="PANTHER" id="PTHR47619">
    <property type="entry name" value="METALLO-HYDROLASE YYCJ-RELATED"/>
    <property type="match status" value="1"/>
</dbReference>
<dbReference type="OrthoDB" id="1846420at2"/>
<proteinExistence type="predicted"/>
<comment type="caution">
    <text evidence="2">The sequence shown here is derived from an EMBL/GenBank/DDBJ whole genome shotgun (WGS) entry which is preliminary data.</text>
</comment>
<dbReference type="InterPro" id="IPR052533">
    <property type="entry name" value="WalJ/YycJ-like"/>
</dbReference>
<evidence type="ECO:0000313" key="2">
    <source>
        <dbReference type="EMBL" id="KIL46184.1"/>
    </source>
</evidence>
<dbReference type="RefSeq" id="WP_041059790.1">
    <property type="nucleotide sequence ID" value="NZ_JXRR01000017.1"/>
</dbReference>
<dbReference type="InterPro" id="IPR036866">
    <property type="entry name" value="RibonucZ/Hydroxyglut_hydro"/>
</dbReference>
<dbReference type="PANTHER" id="PTHR47619:SF1">
    <property type="entry name" value="EXODEOXYRIBONUCLEASE WALJ"/>
    <property type="match status" value="1"/>
</dbReference>
<dbReference type="Proteomes" id="UP000031972">
    <property type="component" value="Unassembled WGS sequence"/>
</dbReference>
<reference evidence="2 3" key="1">
    <citation type="submission" date="2015-01" db="EMBL/GenBank/DDBJ databases">
        <title>Jeotgalibacillus campisalis genome sequencing.</title>
        <authorList>
            <person name="Goh K.M."/>
            <person name="Chan K.-G."/>
            <person name="Yaakop A.S."/>
            <person name="Ee R."/>
            <person name="Gan H.M."/>
            <person name="Chan C.S."/>
        </authorList>
    </citation>
    <scope>NUCLEOTIDE SEQUENCE [LARGE SCALE GENOMIC DNA]</scope>
    <source>
        <strain evidence="2 3">SF-57</strain>
    </source>
</reference>
<dbReference type="EMBL" id="JXRR01000017">
    <property type="protein sequence ID" value="KIL46184.1"/>
    <property type="molecule type" value="Genomic_DNA"/>
</dbReference>
<feature type="domain" description="Metallo-beta-lactamase" evidence="1">
    <location>
        <begin position="12"/>
        <end position="182"/>
    </location>
</feature>
<gene>
    <name evidence="2" type="ORF">KR50_28590</name>
</gene>
<keyword evidence="3" id="KW-1185">Reference proteome</keyword>